<feature type="domain" description="DUF4097" evidence="2">
    <location>
        <begin position="44"/>
        <end position="210"/>
    </location>
</feature>
<reference evidence="3 4" key="1">
    <citation type="submission" date="2017-05" db="EMBL/GenBank/DDBJ databases">
        <title>Vagococcus spp. assemblies.</title>
        <authorList>
            <person name="Gulvik C.A."/>
        </authorList>
    </citation>
    <scope>NUCLEOTIDE SEQUENCE [LARGE SCALE GENOMIC DNA]</scope>
    <source>
        <strain evidence="3 4">CCUG 51432</strain>
    </source>
</reference>
<keyword evidence="4" id="KW-1185">Reference proteome</keyword>
<feature type="transmembrane region" description="Helical" evidence="1">
    <location>
        <begin position="6"/>
        <end position="24"/>
    </location>
</feature>
<dbReference type="InterPro" id="IPR025164">
    <property type="entry name" value="Toastrack_DUF4097"/>
</dbReference>
<evidence type="ECO:0000256" key="1">
    <source>
        <dbReference type="SAM" id="Phobius"/>
    </source>
</evidence>
<dbReference type="EMBL" id="NGKA01000001">
    <property type="protein sequence ID" value="RSU15754.1"/>
    <property type="molecule type" value="Genomic_DNA"/>
</dbReference>
<evidence type="ECO:0000313" key="4">
    <source>
        <dbReference type="Proteomes" id="UP000287605"/>
    </source>
</evidence>
<evidence type="ECO:0000313" key="3">
    <source>
        <dbReference type="EMBL" id="RSU15754.1"/>
    </source>
</evidence>
<dbReference type="Gene3D" id="2.160.20.120">
    <property type="match status" value="1"/>
</dbReference>
<keyword evidence="1" id="KW-1133">Transmembrane helix</keyword>
<keyword evidence="1" id="KW-0812">Transmembrane</keyword>
<keyword evidence="1" id="KW-0472">Membrane</keyword>
<name>A0A430B626_9ENTE</name>
<dbReference type="Proteomes" id="UP000287605">
    <property type="component" value="Unassembled WGS sequence"/>
</dbReference>
<gene>
    <name evidence="3" type="ORF">CBF29_01395</name>
</gene>
<dbReference type="RefSeq" id="WP_126806495.1">
    <property type="nucleotide sequence ID" value="NZ_NGKA01000001.1"/>
</dbReference>
<proteinExistence type="predicted"/>
<evidence type="ECO:0000259" key="2">
    <source>
        <dbReference type="Pfam" id="PF13349"/>
    </source>
</evidence>
<protein>
    <recommendedName>
        <fullName evidence="2">DUF4097 domain-containing protein</fullName>
    </recommendedName>
</protein>
<comment type="caution">
    <text evidence="3">The sequence shown here is derived from an EMBL/GenBank/DDBJ whole genome shotgun (WGS) entry which is preliminary data.</text>
</comment>
<sequence>MKKQRIIWLVVIAIAGVFLIVRNFSGWPWHRAITSETIESFDSVVMDLADADLAIVEGSQFELSFQNIKDSQVDWSVDDGQLVLSESSSGNMFFNFNSRERTIILTVPSSAALKSIEVSTEDSDVSAANINVEKLDLDMVDGELSLQQIKGEQITVMMGDGDTHLDGISAKTLELNSDDGDLYFNAVTANLLNSSVADGDLIINSSKIEKMEHSSDSGDITFDDSEITESLMSVMDGDFMGNKVTLDTFDFSSDDGDVSLSVEGKRKDYELILDSDDGEILVDDQIYRENKDQRDQRITVSSGDGDIFIMFSR</sequence>
<accession>A0A430B626</accession>
<dbReference type="AlphaFoldDB" id="A0A430B626"/>
<dbReference type="OrthoDB" id="9804829at2"/>
<dbReference type="Pfam" id="PF13349">
    <property type="entry name" value="DUF4097"/>
    <property type="match status" value="1"/>
</dbReference>
<organism evidence="3 4">
    <name type="scientific">Vagococcus elongatus</name>
    <dbReference type="NCBI Taxonomy" id="180344"/>
    <lineage>
        <taxon>Bacteria</taxon>
        <taxon>Bacillati</taxon>
        <taxon>Bacillota</taxon>
        <taxon>Bacilli</taxon>
        <taxon>Lactobacillales</taxon>
        <taxon>Enterococcaceae</taxon>
        <taxon>Vagococcus</taxon>
    </lineage>
</organism>